<evidence type="ECO:0000259" key="6">
    <source>
        <dbReference type="PROSITE" id="PS50881"/>
    </source>
</evidence>
<dbReference type="Gene3D" id="3.30.230.10">
    <property type="match status" value="1"/>
</dbReference>
<dbReference type="GO" id="GO:0003735">
    <property type="term" value="F:structural constituent of ribosome"/>
    <property type="evidence" value="ECO:0007669"/>
    <property type="project" value="UniProtKB-UniRule"/>
</dbReference>
<sequence>MSAVRSAPCLRLASAALRPTTTTTPGSLRRTALLHTSASLSGKPRRSRFKNVHLDAMGLSSPDKVQEFTEKMFPKYTERELKALSERYTPEQMAAIEAGEAAIDPKDLTVQARVRTDPYRLPYLDDFSKIMPIVDKKVRTAPLPDPNARFMTESEQSADLMKWADELIPEEHRGLLAGGAQSPDEALKPQLDALAASGKSRSEIEFEKQKLVRAWRKDQGDRLRPLESALTKAMHDEFPKLINERSGMNDGNRPAHSPVAPGLGKDFPTGGLSDLRDPADEALDPEGVWRQTQKVTGQPLKDLMQIKNKSIVIRTVSNQTRLGKIRSFAIMNVAGTKDGRLGVGVAKSVDQSTASQKAKFLALQNLKPIKRYEDRTIYGNVSAKVGATVVEIKARPPGFGIRASHRLFEIFRLAGLHDVSARMPRGRNPMNSVKACIEALQKQKDPGQIALGRGKKMVDVRNVYFGGNVQ</sequence>
<dbReference type="STRING" id="196109.A0A136JHF6"/>
<dbReference type="AlphaFoldDB" id="A0A136JHF6"/>
<dbReference type="EMBL" id="KQ964245">
    <property type="protein sequence ID" value="KXJ96583.1"/>
    <property type="molecule type" value="Genomic_DNA"/>
</dbReference>
<evidence type="ECO:0000256" key="4">
    <source>
        <dbReference type="PROSITE-ProRule" id="PRU00268"/>
    </source>
</evidence>
<feature type="domain" description="S5 DRBM" evidence="6">
    <location>
        <begin position="306"/>
        <end position="369"/>
    </location>
</feature>
<evidence type="ECO:0000313" key="7">
    <source>
        <dbReference type="EMBL" id="KXJ96583.1"/>
    </source>
</evidence>
<reference evidence="8" key="1">
    <citation type="submission" date="2016-02" db="EMBL/GenBank/DDBJ databases">
        <title>Draft genome sequence of Microdochium bolleyi, a fungal endophyte of beachgrass.</title>
        <authorList>
            <consortium name="DOE Joint Genome Institute"/>
            <person name="David A.S."/>
            <person name="May G."/>
            <person name="Haridas S."/>
            <person name="Lim J."/>
            <person name="Wang M."/>
            <person name="Labutti K."/>
            <person name="Lipzen A."/>
            <person name="Barry K."/>
            <person name="Grigoriev I.V."/>
        </authorList>
    </citation>
    <scope>NUCLEOTIDE SEQUENCE [LARGE SCALE GENOMIC DNA]</scope>
    <source>
        <strain evidence="8">J235TASD1</strain>
    </source>
</reference>
<dbReference type="InterPro" id="IPR000851">
    <property type="entry name" value="Ribosomal_uS5"/>
</dbReference>
<evidence type="ECO:0000256" key="5">
    <source>
        <dbReference type="RuleBase" id="RU003823"/>
    </source>
</evidence>
<dbReference type="GO" id="GO:0003723">
    <property type="term" value="F:RNA binding"/>
    <property type="evidence" value="ECO:0007669"/>
    <property type="project" value="InterPro"/>
</dbReference>
<dbReference type="FunFam" id="3.30.230.10:FF:000002">
    <property type="entry name" value="30S ribosomal protein S5"/>
    <property type="match status" value="1"/>
</dbReference>
<dbReference type="InterPro" id="IPR013810">
    <property type="entry name" value="Ribosomal_uS5_N"/>
</dbReference>
<dbReference type="SUPFAM" id="SSF54768">
    <property type="entry name" value="dsRNA-binding domain-like"/>
    <property type="match status" value="1"/>
</dbReference>
<dbReference type="Gene3D" id="3.30.160.20">
    <property type="match status" value="1"/>
</dbReference>
<dbReference type="Pfam" id="PF03719">
    <property type="entry name" value="Ribosomal_S5_C"/>
    <property type="match status" value="1"/>
</dbReference>
<dbReference type="GO" id="GO:0005737">
    <property type="term" value="C:cytoplasm"/>
    <property type="evidence" value="ECO:0007669"/>
    <property type="project" value="UniProtKB-ARBA"/>
</dbReference>
<dbReference type="PANTHER" id="PTHR48277:SF1">
    <property type="entry name" value="MITOCHONDRIAL RIBOSOMAL PROTEIN S5"/>
    <property type="match status" value="1"/>
</dbReference>
<dbReference type="PROSITE" id="PS50881">
    <property type="entry name" value="S5_DSRBD"/>
    <property type="match status" value="1"/>
</dbReference>
<keyword evidence="8" id="KW-1185">Reference proteome</keyword>
<comment type="similarity">
    <text evidence="1 5">Belongs to the universal ribosomal protein uS5 family.</text>
</comment>
<dbReference type="GO" id="GO:0005840">
    <property type="term" value="C:ribosome"/>
    <property type="evidence" value="ECO:0007669"/>
    <property type="project" value="UniProtKB-KW"/>
</dbReference>
<dbReference type="OrthoDB" id="309483at2759"/>
<evidence type="ECO:0000256" key="1">
    <source>
        <dbReference type="ARBA" id="ARBA00008945"/>
    </source>
</evidence>
<evidence type="ECO:0000256" key="2">
    <source>
        <dbReference type="ARBA" id="ARBA00022980"/>
    </source>
</evidence>
<dbReference type="Pfam" id="PF00333">
    <property type="entry name" value="Ribosomal_S5"/>
    <property type="match status" value="1"/>
</dbReference>
<dbReference type="PANTHER" id="PTHR48277">
    <property type="entry name" value="MITOCHONDRIAL RIBOSOMAL PROTEIN S5"/>
    <property type="match status" value="1"/>
</dbReference>
<keyword evidence="3 4" id="KW-0687">Ribonucleoprotein</keyword>
<protein>
    <submittedName>
        <fullName evidence="7">Ribosomal protein S5, C-terminal domain-domain-containing protein</fullName>
    </submittedName>
</protein>
<proteinExistence type="inferred from homology"/>
<dbReference type="GO" id="GO:0006412">
    <property type="term" value="P:translation"/>
    <property type="evidence" value="ECO:0007669"/>
    <property type="project" value="InterPro"/>
</dbReference>
<evidence type="ECO:0000313" key="8">
    <source>
        <dbReference type="Proteomes" id="UP000070501"/>
    </source>
</evidence>
<dbReference type="InterPro" id="IPR014721">
    <property type="entry name" value="Ribsml_uS5_D2-typ_fold_subgr"/>
</dbReference>
<evidence type="ECO:0000256" key="3">
    <source>
        <dbReference type="ARBA" id="ARBA00023274"/>
    </source>
</evidence>
<keyword evidence="2 4" id="KW-0689">Ribosomal protein</keyword>
<name>A0A136JHF6_9PEZI</name>
<organism evidence="7 8">
    <name type="scientific">Microdochium bolleyi</name>
    <dbReference type="NCBI Taxonomy" id="196109"/>
    <lineage>
        <taxon>Eukaryota</taxon>
        <taxon>Fungi</taxon>
        <taxon>Dikarya</taxon>
        <taxon>Ascomycota</taxon>
        <taxon>Pezizomycotina</taxon>
        <taxon>Sordariomycetes</taxon>
        <taxon>Xylariomycetidae</taxon>
        <taxon>Xylariales</taxon>
        <taxon>Microdochiaceae</taxon>
        <taxon>Microdochium</taxon>
    </lineage>
</organism>
<dbReference type="GO" id="GO:1990904">
    <property type="term" value="C:ribonucleoprotein complex"/>
    <property type="evidence" value="ECO:0007669"/>
    <property type="project" value="UniProtKB-UniRule"/>
</dbReference>
<accession>A0A136JHF6</accession>
<dbReference type="Proteomes" id="UP000070501">
    <property type="component" value="Unassembled WGS sequence"/>
</dbReference>
<dbReference type="InterPro" id="IPR020568">
    <property type="entry name" value="Ribosomal_Su5_D2-typ_SF"/>
</dbReference>
<dbReference type="InterPro" id="IPR005324">
    <property type="entry name" value="Ribosomal_uS5_C"/>
</dbReference>
<dbReference type="SUPFAM" id="SSF54211">
    <property type="entry name" value="Ribosomal protein S5 domain 2-like"/>
    <property type="match status" value="1"/>
</dbReference>
<gene>
    <name evidence="7" type="ORF">Micbo1qcDRAFT_229447</name>
</gene>
<dbReference type="InParanoid" id="A0A136JHF6"/>